<dbReference type="EMBL" id="JAINVZ010000001">
    <property type="protein sequence ID" value="MBY8883499.1"/>
    <property type="molecule type" value="Genomic_DNA"/>
</dbReference>
<dbReference type="InterPro" id="IPR036388">
    <property type="entry name" value="WH-like_DNA-bd_sf"/>
</dbReference>
<evidence type="ECO:0000313" key="5">
    <source>
        <dbReference type="EMBL" id="MBY8883499.1"/>
    </source>
</evidence>
<dbReference type="SUPFAM" id="SSF46785">
    <property type="entry name" value="Winged helix' DNA-binding domain"/>
    <property type="match status" value="1"/>
</dbReference>
<comment type="caution">
    <text evidence="5">The sequence shown here is derived from an EMBL/GenBank/DDBJ whole genome shotgun (WGS) entry which is preliminary data.</text>
</comment>
<keyword evidence="3" id="KW-0804">Transcription</keyword>
<reference evidence="5 6" key="1">
    <citation type="submission" date="2021-08" db="EMBL/GenBank/DDBJ databases">
        <title>Streptomyces sp. PTM05 isolated from lichen.</title>
        <authorList>
            <person name="Somphong A."/>
            <person name="Phongsopitanun W."/>
            <person name="Tanasupawat S."/>
        </authorList>
    </citation>
    <scope>NUCLEOTIDE SEQUENCE [LARGE SCALE GENOMIC DNA]</scope>
    <source>
        <strain evidence="5 6">Ptm05</strain>
    </source>
</reference>
<evidence type="ECO:0000259" key="4">
    <source>
        <dbReference type="PROSITE" id="PS50995"/>
    </source>
</evidence>
<dbReference type="Proteomes" id="UP001198565">
    <property type="component" value="Unassembled WGS sequence"/>
</dbReference>
<name>A0ABS7QNW6_9ACTN</name>
<accession>A0ABS7QNW6</accession>
<evidence type="ECO:0000256" key="2">
    <source>
        <dbReference type="ARBA" id="ARBA00023125"/>
    </source>
</evidence>
<dbReference type="PROSITE" id="PS50995">
    <property type="entry name" value="HTH_MARR_2"/>
    <property type="match status" value="1"/>
</dbReference>
<dbReference type="SMART" id="SM00347">
    <property type="entry name" value="HTH_MARR"/>
    <property type="match status" value="1"/>
</dbReference>
<dbReference type="RefSeq" id="WP_222973123.1">
    <property type="nucleotide sequence ID" value="NZ_JAINVZ010000001.1"/>
</dbReference>
<evidence type="ECO:0000256" key="3">
    <source>
        <dbReference type="ARBA" id="ARBA00023163"/>
    </source>
</evidence>
<gene>
    <name evidence="5" type="ORF">K7472_01390</name>
</gene>
<keyword evidence="2" id="KW-0238">DNA-binding</keyword>
<protein>
    <submittedName>
        <fullName evidence="5">MarR family transcriptional regulator</fullName>
    </submittedName>
</protein>
<dbReference type="PROSITE" id="PS01117">
    <property type="entry name" value="HTH_MARR_1"/>
    <property type="match status" value="1"/>
</dbReference>
<sequence length="149" mass="16541">MGEGREATDDAERAAAGLRLAVGRIARRLRQQHAVGDLALSEVSVLSRLSQDGPESPSVLADLERVRPQAMANTLAVLEERGLVRRRPDTADGRRVVLTATEEAERVLLDRRSESVQRLTTVLRQDFDEAELGRLLTLLPLLERLAERL</sequence>
<dbReference type="InterPro" id="IPR000835">
    <property type="entry name" value="HTH_MarR-typ"/>
</dbReference>
<feature type="domain" description="HTH marR-type" evidence="4">
    <location>
        <begin position="15"/>
        <end position="147"/>
    </location>
</feature>
<proteinExistence type="predicted"/>
<dbReference type="InterPro" id="IPR036390">
    <property type="entry name" value="WH_DNA-bd_sf"/>
</dbReference>
<evidence type="ECO:0000313" key="6">
    <source>
        <dbReference type="Proteomes" id="UP001198565"/>
    </source>
</evidence>
<keyword evidence="1" id="KW-0805">Transcription regulation</keyword>
<dbReference type="InterPro" id="IPR052526">
    <property type="entry name" value="HTH-type_Bedaq_tolerance"/>
</dbReference>
<dbReference type="Gene3D" id="1.10.10.10">
    <property type="entry name" value="Winged helix-like DNA-binding domain superfamily/Winged helix DNA-binding domain"/>
    <property type="match status" value="1"/>
</dbReference>
<dbReference type="PANTHER" id="PTHR39515">
    <property type="entry name" value="CONSERVED PROTEIN"/>
    <property type="match status" value="1"/>
</dbReference>
<organism evidence="5 6">
    <name type="scientific">Streptantibioticus parmotrematis</name>
    <dbReference type="NCBI Taxonomy" id="2873249"/>
    <lineage>
        <taxon>Bacteria</taxon>
        <taxon>Bacillati</taxon>
        <taxon>Actinomycetota</taxon>
        <taxon>Actinomycetes</taxon>
        <taxon>Kitasatosporales</taxon>
        <taxon>Streptomycetaceae</taxon>
        <taxon>Streptantibioticus</taxon>
    </lineage>
</organism>
<evidence type="ECO:0000256" key="1">
    <source>
        <dbReference type="ARBA" id="ARBA00023015"/>
    </source>
</evidence>
<dbReference type="InterPro" id="IPR023187">
    <property type="entry name" value="Tscrpt_reg_MarR-type_CS"/>
</dbReference>
<keyword evidence="6" id="KW-1185">Reference proteome</keyword>
<dbReference type="Pfam" id="PF01047">
    <property type="entry name" value="MarR"/>
    <property type="match status" value="1"/>
</dbReference>
<dbReference type="PANTHER" id="PTHR39515:SF2">
    <property type="entry name" value="HTH-TYPE TRANSCRIPTIONAL REGULATOR RV0880"/>
    <property type="match status" value="1"/>
</dbReference>